<proteinExistence type="predicted"/>
<dbReference type="GO" id="GO:0016747">
    <property type="term" value="F:acyltransferase activity, transferring groups other than amino-acyl groups"/>
    <property type="evidence" value="ECO:0007669"/>
    <property type="project" value="InterPro"/>
</dbReference>
<evidence type="ECO:0000259" key="2">
    <source>
        <dbReference type="Pfam" id="PF13302"/>
    </source>
</evidence>
<dbReference type="Gene3D" id="3.40.630.30">
    <property type="match status" value="2"/>
</dbReference>
<sequence length="175" mass="20044">MFITDRLRLRGFELSDARNVFDFRNNPSIQPTMSNEYVVPRGPKFMEKIAAKAEEAVMYLMIETKGKDSDSEGHSDGGNRGDELDVPEFVGTTSITMTHPKNRDGIFTIMLSPKFWGQGYGEEVTRWVVDYHGSGFVEEGRKRKVNWADGHWEDNVLMGILEEEWDLEAHRAIAR</sequence>
<comment type="caution">
    <text evidence="3">The sequence shown here is derived from an EMBL/GenBank/DDBJ whole genome shotgun (WGS) entry which is preliminary data.</text>
</comment>
<dbReference type="InterPro" id="IPR016181">
    <property type="entry name" value="Acyl_CoA_acyltransferase"/>
</dbReference>
<dbReference type="Pfam" id="PF13302">
    <property type="entry name" value="Acetyltransf_3"/>
    <property type="match status" value="1"/>
</dbReference>
<keyword evidence="4" id="KW-1185">Reference proteome</keyword>
<feature type="domain" description="N-acetyltransferase" evidence="2">
    <location>
        <begin position="6"/>
        <end position="132"/>
    </location>
</feature>
<feature type="region of interest" description="Disordered" evidence="1">
    <location>
        <begin position="67"/>
        <end position="86"/>
    </location>
</feature>
<evidence type="ECO:0000313" key="4">
    <source>
        <dbReference type="Proteomes" id="UP000772434"/>
    </source>
</evidence>
<dbReference type="Proteomes" id="UP000772434">
    <property type="component" value="Unassembled WGS sequence"/>
</dbReference>
<reference evidence="3" key="1">
    <citation type="submission" date="2020-11" db="EMBL/GenBank/DDBJ databases">
        <authorList>
            <consortium name="DOE Joint Genome Institute"/>
            <person name="Ahrendt S."/>
            <person name="Riley R."/>
            <person name="Andreopoulos W."/>
            <person name="Labutti K."/>
            <person name="Pangilinan J."/>
            <person name="Ruiz-Duenas F.J."/>
            <person name="Barrasa J.M."/>
            <person name="Sanchez-Garcia M."/>
            <person name="Camarero S."/>
            <person name="Miyauchi S."/>
            <person name="Serrano A."/>
            <person name="Linde D."/>
            <person name="Babiker R."/>
            <person name="Drula E."/>
            <person name="Ayuso-Fernandez I."/>
            <person name="Pacheco R."/>
            <person name="Padilla G."/>
            <person name="Ferreira P."/>
            <person name="Barriuso J."/>
            <person name="Kellner H."/>
            <person name="Castanera R."/>
            <person name="Alfaro M."/>
            <person name="Ramirez L."/>
            <person name="Pisabarro A.G."/>
            <person name="Kuo A."/>
            <person name="Tritt A."/>
            <person name="Lipzen A."/>
            <person name="He G."/>
            <person name="Yan M."/>
            <person name="Ng V."/>
            <person name="Cullen D."/>
            <person name="Martin F."/>
            <person name="Rosso M.-N."/>
            <person name="Henrissat B."/>
            <person name="Hibbett D."/>
            <person name="Martinez A.T."/>
            <person name="Grigoriev I.V."/>
        </authorList>
    </citation>
    <scope>NUCLEOTIDE SEQUENCE</scope>
    <source>
        <strain evidence="3">AH 40177</strain>
    </source>
</reference>
<evidence type="ECO:0000313" key="3">
    <source>
        <dbReference type="EMBL" id="KAF9062317.1"/>
    </source>
</evidence>
<accession>A0A9P5PFM4</accession>
<evidence type="ECO:0000256" key="1">
    <source>
        <dbReference type="SAM" id="MobiDB-lite"/>
    </source>
</evidence>
<dbReference type="AlphaFoldDB" id="A0A9P5PFM4"/>
<feature type="compositionally biased region" description="Basic and acidic residues" evidence="1">
    <location>
        <begin position="67"/>
        <end position="83"/>
    </location>
</feature>
<dbReference type="InterPro" id="IPR051531">
    <property type="entry name" value="N-acetyltransferase"/>
</dbReference>
<dbReference type="EMBL" id="JADNRY010000175">
    <property type="protein sequence ID" value="KAF9062317.1"/>
    <property type="molecule type" value="Genomic_DNA"/>
</dbReference>
<dbReference type="OrthoDB" id="630895at2759"/>
<protein>
    <submittedName>
        <fullName evidence="3">Acyl-CoA N-acyltransferase</fullName>
    </submittedName>
</protein>
<gene>
    <name evidence="3" type="ORF">BDP27DRAFT_1428022</name>
</gene>
<name>A0A9P5PFM4_9AGAR</name>
<dbReference type="PANTHER" id="PTHR43792">
    <property type="entry name" value="GNAT FAMILY, PUTATIVE (AFU_ORTHOLOGUE AFUA_3G00765)-RELATED-RELATED"/>
    <property type="match status" value="1"/>
</dbReference>
<dbReference type="InterPro" id="IPR000182">
    <property type="entry name" value="GNAT_dom"/>
</dbReference>
<dbReference type="SUPFAM" id="SSF55729">
    <property type="entry name" value="Acyl-CoA N-acyltransferases (Nat)"/>
    <property type="match status" value="1"/>
</dbReference>
<organism evidence="3 4">
    <name type="scientific">Rhodocollybia butyracea</name>
    <dbReference type="NCBI Taxonomy" id="206335"/>
    <lineage>
        <taxon>Eukaryota</taxon>
        <taxon>Fungi</taxon>
        <taxon>Dikarya</taxon>
        <taxon>Basidiomycota</taxon>
        <taxon>Agaricomycotina</taxon>
        <taxon>Agaricomycetes</taxon>
        <taxon>Agaricomycetidae</taxon>
        <taxon>Agaricales</taxon>
        <taxon>Marasmiineae</taxon>
        <taxon>Omphalotaceae</taxon>
        <taxon>Rhodocollybia</taxon>
    </lineage>
</organism>
<dbReference type="PANTHER" id="PTHR43792:SF1">
    <property type="entry name" value="N-ACETYLTRANSFERASE DOMAIN-CONTAINING PROTEIN"/>
    <property type="match status" value="1"/>
</dbReference>